<feature type="domain" description="STT3/PglB/AglB core" evidence="17">
    <location>
        <begin position="551"/>
        <end position="669"/>
    </location>
</feature>
<feature type="transmembrane region" description="Helical" evidence="15">
    <location>
        <begin position="263"/>
        <end position="281"/>
    </location>
</feature>
<feature type="transmembrane region" description="Helical" evidence="15">
    <location>
        <begin position="287"/>
        <end position="307"/>
    </location>
</feature>
<dbReference type="CAZy" id="GT66">
    <property type="family name" value="Glycosyltransferase Family 66"/>
</dbReference>
<comment type="pathway">
    <text evidence="4">Protein modification; protein glycosylation.</text>
</comment>
<dbReference type="PANTHER" id="PTHR13872">
    <property type="entry name" value="DOLICHYL-DIPHOSPHOOLIGOSACCHARIDE--PROTEIN GLYCOSYLTRANSFERASE SUBUNIT"/>
    <property type="match status" value="1"/>
</dbReference>
<dbReference type="Gene3D" id="3.40.1380.40">
    <property type="match status" value="1"/>
</dbReference>
<keyword evidence="9" id="KW-0479">Metal-binding</keyword>
<dbReference type="InterPro" id="IPR048999">
    <property type="entry name" value="STT3-PglB_core"/>
</dbReference>
<evidence type="ECO:0000256" key="8">
    <source>
        <dbReference type="ARBA" id="ARBA00022692"/>
    </source>
</evidence>
<evidence type="ECO:0000259" key="16">
    <source>
        <dbReference type="Pfam" id="PF02516"/>
    </source>
</evidence>
<evidence type="ECO:0000256" key="3">
    <source>
        <dbReference type="ARBA" id="ARBA00004127"/>
    </source>
</evidence>
<feature type="compositionally biased region" description="Low complexity" evidence="14">
    <location>
        <begin position="234"/>
        <end position="244"/>
    </location>
</feature>
<organism evidence="18">
    <name type="scientific">Nitratidesulfovibrio vulgaris (strain DSM 19637 / Miyazaki F)</name>
    <name type="common">Desulfovibrio vulgaris</name>
    <dbReference type="NCBI Taxonomy" id="883"/>
    <lineage>
        <taxon>Bacteria</taxon>
        <taxon>Pseudomonadati</taxon>
        <taxon>Thermodesulfobacteriota</taxon>
        <taxon>Desulfovibrionia</taxon>
        <taxon>Desulfovibrionales</taxon>
        <taxon>Desulfovibrionaceae</taxon>
        <taxon>Nitratidesulfovibrio</taxon>
    </lineage>
</organism>
<dbReference type="HOGENOM" id="CLU_345048_0_0_7"/>
<evidence type="ECO:0000256" key="9">
    <source>
        <dbReference type="ARBA" id="ARBA00022723"/>
    </source>
</evidence>
<dbReference type="InterPro" id="IPR003674">
    <property type="entry name" value="Oligo_trans_STT3"/>
</dbReference>
<feature type="domain" description="Oligosaccharyl transferase STT3 N-terminal" evidence="16">
    <location>
        <begin position="133"/>
        <end position="200"/>
    </location>
</feature>
<evidence type="ECO:0000256" key="1">
    <source>
        <dbReference type="ARBA" id="ARBA00001936"/>
    </source>
</evidence>
<sequence length="782" mass="84734">MSVHTPETSPLASSSAGHPEAGSNGESHTLPDGRQPPPARRSPRAVLRAAAVALCSPGGRAVLLALLAFGVAFAMRMLEYPAWQTPEYQLDGEYLLATHDAYHWTAGADGFEFGAGHPMSELVRYVALLTGSTSGAVGFWLPPVMGSLLAVAVFAWAAALGGMEAGLCAGVLASLAPGFLARTLLGYCDTDLVTLLFALVAALGPGLWLAPRLRTLPEMAVALYRRLRRGSKRASTASGTTADGADGGADGATDGTSGVDDALAPHWMAVLLCSGLLGWWSQEWHSMFPYLVRYYALLVPGLAVVFGRRGGRADLMVGGLLYALPMLGGWPGFAGAVLLAVGLRGPWPFLRALAERRVVHAALWLVVLWLVADAEVFQTMLNSAQSYIKRAGDAVAQADGDVLVYPSVAQSIIEVQDLSVAEVLAYFHPWMPAALAGLAGFGIALVARPAALFHLPLAVLAFLSIKLGGRMVMFGAPVMALGICMPVHWLAGLVLRDNFYRTAGRLLVSAVLLVVLGAPYLEVIPAMTQGPILNRRHAAALKFLRTNTPEEAMIWNWWDWGYSTHHFAHRSTIADGASHGGPSLFVPAAVYASDNPRFARQLIKYAASKGNIPGNVFEGMNNHDADDLMRKLAARKEPLVAAQGRQYLVVSFDMLRLGFWITTYGRWNFLAKEGRGYQIASISKPLQFSMENGVVLVQNMDPVYAESIDVFDDTGLQRQMYFRFNGRHFIFNRTTGDKLVIDDDMYNTLMVQLLLSSPEDPRFTPYFKLVFDNVHTRVYEVL</sequence>
<dbReference type="AlphaFoldDB" id="B8DNX0"/>
<feature type="region of interest" description="Disordered" evidence="14">
    <location>
        <begin position="1"/>
        <end position="42"/>
    </location>
</feature>
<feature type="region of interest" description="Disordered" evidence="14">
    <location>
        <begin position="234"/>
        <end position="253"/>
    </location>
</feature>
<dbReference type="eggNOG" id="COG1287">
    <property type="taxonomic scope" value="Bacteria"/>
</dbReference>
<evidence type="ECO:0000256" key="7">
    <source>
        <dbReference type="ARBA" id="ARBA00022679"/>
    </source>
</evidence>
<keyword evidence="7" id="KW-0808">Transferase</keyword>
<evidence type="ECO:0000256" key="2">
    <source>
        <dbReference type="ARBA" id="ARBA00001946"/>
    </source>
</evidence>
<dbReference type="KEGG" id="dvm:DvMF_0846"/>
<dbReference type="GO" id="GO:0012505">
    <property type="term" value="C:endomembrane system"/>
    <property type="evidence" value="ECO:0007669"/>
    <property type="project" value="UniProtKB-SubCell"/>
</dbReference>
<dbReference type="Pfam" id="PF21436">
    <property type="entry name" value="STT3-PglB_core"/>
    <property type="match status" value="1"/>
</dbReference>
<evidence type="ECO:0000256" key="10">
    <source>
        <dbReference type="ARBA" id="ARBA00022842"/>
    </source>
</evidence>
<comment type="cofactor">
    <cofactor evidence="1">
        <name>Mn(2+)</name>
        <dbReference type="ChEBI" id="CHEBI:29035"/>
    </cofactor>
</comment>
<name>B8DNX0_NITV9</name>
<feature type="transmembrane region" description="Helical" evidence="15">
    <location>
        <begin position="319"/>
        <end position="341"/>
    </location>
</feature>
<protein>
    <recommendedName>
        <fullName evidence="19">Oligosaccharyl transferase STT3 subunit</fullName>
    </recommendedName>
</protein>
<evidence type="ECO:0000256" key="15">
    <source>
        <dbReference type="SAM" id="Phobius"/>
    </source>
</evidence>
<gene>
    <name evidence="18" type="ordered locus">DvMF_0846</name>
</gene>
<evidence type="ECO:0000259" key="17">
    <source>
        <dbReference type="Pfam" id="PF21436"/>
    </source>
</evidence>
<keyword evidence="8 15" id="KW-0812">Transmembrane</keyword>
<evidence type="ECO:0000256" key="4">
    <source>
        <dbReference type="ARBA" id="ARBA00004922"/>
    </source>
</evidence>
<feature type="transmembrane region" description="Helical" evidence="15">
    <location>
        <begin position="503"/>
        <end position="521"/>
    </location>
</feature>
<comment type="cofactor">
    <cofactor evidence="2">
        <name>Mg(2+)</name>
        <dbReference type="ChEBI" id="CHEBI:18420"/>
    </cofactor>
</comment>
<dbReference type="UniPathway" id="UPA00378"/>
<evidence type="ECO:0000256" key="11">
    <source>
        <dbReference type="ARBA" id="ARBA00022989"/>
    </source>
</evidence>
<dbReference type="InterPro" id="IPR048307">
    <property type="entry name" value="STT3_N"/>
</dbReference>
<feature type="transmembrane region" description="Helical" evidence="15">
    <location>
        <begin position="438"/>
        <end position="465"/>
    </location>
</feature>
<dbReference type="GO" id="GO:0016020">
    <property type="term" value="C:membrane"/>
    <property type="evidence" value="ECO:0007669"/>
    <property type="project" value="InterPro"/>
</dbReference>
<feature type="compositionally biased region" description="Polar residues" evidence="14">
    <location>
        <begin position="1"/>
        <end position="16"/>
    </location>
</feature>
<feature type="transmembrane region" description="Helical" evidence="15">
    <location>
        <begin position="50"/>
        <end position="75"/>
    </location>
</feature>
<keyword evidence="11 15" id="KW-1133">Transmembrane helix</keyword>
<evidence type="ECO:0000256" key="13">
    <source>
        <dbReference type="ARBA" id="ARBA00023211"/>
    </source>
</evidence>
<evidence type="ECO:0000256" key="5">
    <source>
        <dbReference type="ARBA" id="ARBA00010810"/>
    </source>
</evidence>
<keyword evidence="10" id="KW-0460">Magnesium</keyword>
<dbReference type="PANTHER" id="PTHR13872:SF1">
    <property type="entry name" value="DOLICHYL-DIPHOSPHOOLIGOSACCHARIDE--PROTEIN GLYCOSYLTRANSFERASE SUBUNIT STT3B"/>
    <property type="match status" value="1"/>
</dbReference>
<evidence type="ECO:0000256" key="6">
    <source>
        <dbReference type="ARBA" id="ARBA00022676"/>
    </source>
</evidence>
<evidence type="ECO:0000313" key="18">
    <source>
        <dbReference type="EMBL" id="ACL07802.1"/>
    </source>
</evidence>
<evidence type="ECO:0000256" key="14">
    <source>
        <dbReference type="SAM" id="MobiDB-lite"/>
    </source>
</evidence>
<feature type="transmembrane region" description="Helical" evidence="15">
    <location>
        <begin position="361"/>
        <end position="381"/>
    </location>
</feature>
<dbReference type="STRING" id="883.DvMF_0846"/>
<dbReference type="GO" id="GO:0004576">
    <property type="term" value="F:oligosaccharyl transferase activity"/>
    <property type="evidence" value="ECO:0007669"/>
    <property type="project" value="InterPro"/>
</dbReference>
<reference evidence="18" key="1">
    <citation type="submission" date="2008-10" db="EMBL/GenBank/DDBJ databases">
        <title>Complete sequence of Desulfovibrio vulgaris str. 'Miyazaki F'.</title>
        <authorList>
            <person name="Lucas S."/>
            <person name="Copeland A."/>
            <person name="Lapidus A."/>
            <person name="Glavina del Rio T."/>
            <person name="Dalin E."/>
            <person name="Tice H."/>
            <person name="Bruce D."/>
            <person name="Goodwin L."/>
            <person name="Pitluck S."/>
            <person name="Sims D."/>
            <person name="Brettin T."/>
            <person name="Detter J.C."/>
            <person name="Han C."/>
            <person name="Larimer F."/>
            <person name="Land M."/>
            <person name="Hauser L."/>
            <person name="Kyrpides N."/>
            <person name="Mikhailova N."/>
            <person name="Hazen T.C."/>
            <person name="Richardson P."/>
        </authorList>
    </citation>
    <scope>NUCLEOTIDE SEQUENCE</scope>
    <source>
        <strain evidence="18">Miyazaki F</strain>
    </source>
</reference>
<keyword evidence="13" id="KW-0464">Manganese</keyword>
<feature type="transmembrane region" description="Helical" evidence="15">
    <location>
        <begin position="192"/>
        <end position="210"/>
    </location>
</feature>
<comment type="similarity">
    <text evidence="5">Belongs to the STT3 family.</text>
</comment>
<comment type="subcellular location">
    <subcellularLocation>
        <location evidence="3">Endomembrane system</location>
        <topology evidence="3">Multi-pass membrane protein</topology>
    </subcellularLocation>
</comment>
<evidence type="ECO:0000256" key="12">
    <source>
        <dbReference type="ARBA" id="ARBA00023136"/>
    </source>
</evidence>
<dbReference type="EMBL" id="CP001197">
    <property type="protein sequence ID" value="ACL07802.1"/>
    <property type="molecule type" value="Genomic_DNA"/>
</dbReference>
<feature type="transmembrane region" description="Helical" evidence="15">
    <location>
        <begin position="471"/>
        <end position="491"/>
    </location>
</feature>
<keyword evidence="12 15" id="KW-0472">Membrane</keyword>
<dbReference type="GO" id="GO:0046872">
    <property type="term" value="F:metal ion binding"/>
    <property type="evidence" value="ECO:0007669"/>
    <property type="project" value="UniProtKB-KW"/>
</dbReference>
<keyword evidence="6" id="KW-0328">Glycosyltransferase</keyword>
<accession>B8DNX0</accession>
<dbReference type="Pfam" id="PF02516">
    <property type="entry name" value="STT3"/>
    <property type="match status" value="1"/>
</dbReference>
<proteinExistence type="inferred from homology"/>
<evidence type="ECO:0008006" key="19">
    <source>
        <dbReference type="Google" id="ProtNLM"/>
    </source>
</evidence>